<evidence type="ECO:0000313" key="2">
    <source>
        <dbReference type="EMBL" id="JAT55648.1"/>
    </source>
</evidence>
<dbReference type="PANTHER" id="PTHR33401">
    <property type="entry name" value="LIGHT-HARVESTING COMPLEX-LIKE PROTEIN OHP2, CHLOROPLASTIC"/>
    <property type="match status" value="1"/>
</dbReference>
<gene>
    <name evidence="2" type="primary">esyt2-b_1</name>
    <name evidence="2" type="ORF">g.31448</name>
</gene>
<protein>
    <submittedName>
        <fullName evidence="2">Extended synaptotagmin-2-B</fullName>
    </submittedName>
</protein>
<evidence type="ECO:0000256" key="1">
    <source>
        <dbReference type="SAM" id="MobiDB-lite"/>
    </source>
</evidence>
<feature type="region of interest" description="Disordered" evidence="1">
    <location>
        <begin position="131"/>
        <end position="154"/>
    </location>
</feature>
<dbReference type="AlphaFoldDB" id="A0A1D1YLY2"/>
<name>A0A1D1YLY2_9ARAE</name>
<accession>A0A1D1YLY2</accession>
<dbReference type="EMBL" id="GDJX01012288">
    <property type="protein sequence ID" value="JAT55648.1"/>
    <property type="molecule type" value="Transcribed_RNA"/>
</dbReference>
<feature type="non-terminal residue" evidence="2">
    <location>
        <position position="1"/>
    </location>
</feature>
<organism evidence="2">
    <name type="scientific">Anthurium amnicola</name>
    <dbReference type="NCBI Taxonomy" id="1678845"/>
    <lineage>
        <taxon>Eukaryota</taxon>
        <taxon>Viridiplantae</taxon>
        <taxon>Streptophyta</taxon>
        <taxon>Embryophyta</taxon>
        <taxon>Tracheophyta</taxon>
        <taxon>Spermatophyta</taxon>
        <taxon>Magnoliopsida</taxon>
        <taxon>Liliopsida</taxon>
        <taxon>Araceae</taxon>
        <taxon>Pothoideae</taxon>
        <taxon>Potheae</taxon>
        <taxon>Anthurium</taxon>
    </lineage>
</organism>
<proteinExistence type="predicted"/>
<reference evidence="2" key="1">
    <citation type="submission" date="2015-07" db="EMBL/GenBank/DDBJ databases">
        <title>Transcriptome Assembly of Anthurium amnicola.</title>
        <authorList>
            <person name="Suzuki J."/>
        </authorList>
    </citation>
    <scope>NUCLEOTIDE SEQUENCE</scope>
</reference>
<dbReference type="PANTHER" id="PTHR33401:SF19">
    <property type="entry name" value="(RAPE) HYPOTHETICAL PROTEIN"/>
    <property type="match status" value="1"/>
</dbReference>
<sequence length="154" mass="16358">GGGGGGGMKWVSTPCNQLPSQALLMRVSSCKFLRPSLVCFSKSSVGLYPPPTPEWEDAQHACASPAPVPDAVEELPPDEKIEVEKVDDVNVEVFPKSSIKKPTESGSKGAAKGSVKWMDFLGKELAEIREFDASDSGESDDDADGNRGCLCTIQ</sequence>
<feature type="compositionally biased region" description="Acidic residues" evidence="1">
    <location>
        <begin position="133"/>
        <end position="143"/>
    </location>
</feature>